<comment type="subcellular location">
    <subcellularLocation>
        <location evidence="1">Fimbrium</location>
    </subcellularLocation>
</comment>
<comment type="similarity">
    <text evidence="2">Belongs to the bacteroidetes fimbrillin superfamily. FimA/Mfa1 family.</text>
</comment>
<protein>
    <submittedName>
        <fullName evidence="8">Uncharacterized protein</fullName>
    </submittedName>
</protein>
<dbReference type="Proteomes" id="UP001319045">
    <property type="component" value="Chromosome"/>
</dbReference>
<evidence type="ECO:0000259" key="7">
    <source>
        <dbReference type="Pfam" id="PF16249"/>
    </source>
</evidence>
<feature type="signal peptide" evidence="5">
    <location>
        <begin position="1"/>
        <end position="33"/>
    </location>
</feature>
<evidence type="ECO:0000256" key="5">
    <source>
        <dbReference type="SAM" id="SignalP"/>
    </source>
</evidence>
<keyword evidence="3 5" id="KW-0732">Signal</keyword>
<evidence type="ECO:0000313" key="9">
    <source>
        <dbReference type="Proteomes" id="UP001319045"/>
    </source>
</evidence>
<dbReference type="InterPro" id="IPR032594">
    <property type="entry name" value="DUF4906"/>
</dbReference>
<dbReference type="PROSITE" id="PS51257">
    <property type="entry name" value="PROKAR_LIPOPROTEIN"/>
    <property type="match status" value="1"/>
</dbReference>
<evidence type="ECO:0000256" key="1">
    <source>
        <dbReference type="ARBA" id="ARBA00004561"/>
    </source>
</evidence>
<name>A0ABN6EL46_9BACT</name>
<dbReference type="RefSeq" id="WP_237072257.1">
    <property type="nucleotide sequence ID" value="NZ_AP024484.1"/>
</dbReference>
<keyword evidence="9" id="KW-1185">Reference proteome</keyword>
<organism evidence="8 9">
    <name type="scientific">Prevotella herbatica</name>
    <dbReference type="NCBI Taxonomy" id="2801997"/>
    <lineage>
        <taxon>Bacteria</taxon>
        <taxon>Pseudomonadati</taxon>
        <taxon>Bacteroidota</taxon>
        <taxon>Bacteroidia</taxon>
        <taxon>Bacteroidales</taxon>
        <taxon>Prevotellaceae</taxon>
        <taxon>Prevotella</taxon>
    </lineage>
</organism>
<dbReference type="Gene3D" id="2.60.40.2580">
    <property type="match status" value="1"/>
</dbReference>
<keyword evidence="4" id="KW-0281">Fimbrium</keyword>
<proteinExistence type="inferred from homology"/>
<feature type="chain" id="PRO_5046019995" evidence="5">
    <location>
        <begin position="34"/>
        <end position="614"/>
    </location>
</feature>
<dbReference type="Pfam" id="PF16249">
    <property type="entry name" value="DUF4906"/>
    <property type="match status" value="1"/>
</dbReference>
<gene>
    <name evidence="8" type="ORF">prwr041_26310</name>
</gene>
<feature type="domain" description="DUF4906" evidence="7">
    <location>
        <begin position="254"/>
        <end position="337"/>
    </location>
</feature>
<reference evidence="8 9" key="1">
    <citation type="journal article" date="2022" name="Int. J. Syst. Evol. Microbiol.">
        <title>Prevotella herbatica sp. nov., a plant polysaccharide-decomposing anaerobic bacterium isolated from a methanogenic reactor.</title>
        <authorList>
            <person name="Uek A."/>
            <person name="Tonouchi A."/>
            <person name="Kaku N."/>
            <person name="Ueki K."/>
        </authorList>
    </citation>
    <scope>NUCLEOTIDE SEQUENCE [LARGE SCALE GENOMIC DNA]</scope>
    <source>
        <strain evidence="8 9">WR041</strain>
    </source>
</reference>
<evidence type="ECO:0000256" key="2">
    <source>
        <dbReference type="ARBA" id="ARBA00006011"/>
    </source>
</evidence>
<accession>A0ABN6EL46</accession>
<feature type="domain" description="Major fimbrial subunit protein N-terminal" evidence="6">
    <location>
        <begin position="65"/>
        <end position="172"/>
    </location>
</feature>
<evidence type="ECO:0000313" key="8">
    <source>
        <dbReference type="EMBL" id="BCS86738.1"/>
    </source>
</evidence>
<evidence type="ECO:0000259" key="6">
    <source>
        <dbReference type="Pfam" id="PF06321"/>
    </source>
</evidence>
<evidence type="ECO:0000256" key="3">
    <source>
        <dbReference type="ARBA" id="ARBA00022729"/>
    </source>
</evidence>
<sequence length="614" mass="65304">MFSIIMKNITHITYSLSVSFVQISLCLFLASCAGDDISLASQGDEATTMVKLTFCISDGNQTRAITSANENIVSDITVMVFDAEGSLIGSKYVSSVAATSVSVPVTTRSATGCTIYAIANTGSSSYFAGVNTISKLNTMYTTLASADVLESSGSIVGSTGALMIGKASANITTGGANQFAIPLYHQCSKFGFTITPASGVTITGYQLCNVPLSSYITDSHVPVTASVVAGPPAGASSYGNFTAVTDLSQTTALSKTYYVYENLCGSNSNATTQVLRNSSNVPVSASASASYLLVNAKGHGWASAYKIYLGGVTNAATPVTDLTNFNVYRNLNYQCNINLGANGGNGDVRVTYTATVTSGRSNMYMGDATIGNYLYADGSDGTTFKSGQTVGIIYSSELTQAQYNAGCRHGRVMALKNTNNSIYCYWSSSYNSPYTDHSSAGHPYVSDFMTSFADVNSGYDAMSANSSYVANSSNYAWYYCKTYNDGVASKTFVNAPNNVGVWYFPSVGDLWDIMENLGTWTDDQKTTLISQRSSTMGVGNYIIQNLDGTYLNALNSKLSVAGGDQIVPDNGYFWCASEYSSESAMVLRFNSSFVRLNSNYKNGGNYYLRPVLAF</sequence>
<evidence type="ECO:0000256" key="4">
    <source>
        <dbReference type="ARBA" id="ARBA00023263"/>
    </source>
</evidence>
<dbReference type="Pfam" id="PF06321">
    <property type="entry name" value="P_gingi_FimA"/>
    <property type="match status" value="1"/>
</dbReference>
<dbReference type="InterPro" id="IPR029141">
    <property type="entry name" value="FimA_N"/>
</dbReference>
<dbReference type="EMBL" id="AP024484">
    <property type="protein sequence ID" value="BCS86738.1"/>
    <property type="molecule type" value="Genomic_DNA"/>
</dbReference>